<proteinExistence type="predicted"/>
<feature type="transmembrane region" description="Helical" evidence="6">
    <location>
        <begin position="415"/>
        <end position="432"/>
    </location>
</feature>
<dbReference type="RefSeq" id="XP_018144916.1">
    <property type="nucleotide sequence ID" value="XM_018291386.1"/>
</dbReference>
<keyword evidence="5 6" id="KW-0472">Membrane</keyword>
<dbReference type="InterPro" id="IPR036259">
    <property type="entry name" value="MFS_trans_sf"/>
</dbReference>
<comment type="subcellular location">
    <subcellularLocation>
        <location evidence="1">Membrane</location>
        <topology evidence="1">Multi-pass membrane protein</topology>
    </subcellularLocation>
</comment>
<feature type="transmembrane region" description="Helical" evidence="6">
    <location>
        <begin position="327"/>
        <end position="346"/>
    </location>
</feature>
<protein>
    <submittedName>
        <fullName evidence="8">MFS transporter</fullName>
    </submittedName>
</protein>
<feature type="transmembrane region" description="Helical" evidence="6">
    <location>
        <begin position="444"/>
        <end position="465"/>
    </location>
</feature>
<dbReference type="Gene3D" id="1.20.1250.20">
    <property type="entry name" value="MFS general substrate transporter like domains"/>
    <property type="match status" value="2"/>
</dbReference>
<feature type="domain" description="Major facilitator superfamily (MFS) profile" evidence="7">
    <location>
        <begin position="55"/>
        <end position="473"/>
    </location>
</feature>
<dbReference type="AlphaFoldDB" id="A0A179FR12"/>
<comment type="caution">
    <text evidence="8">The sequence shown here is derived from an EMBL/GenBank/DDBJ whole genome shotgun (WGS) entry which is preliminary data.</text>
</comment>
<evidence type="ECO:0000256" key="3">
    <source>
        <dbReference type="ARBA" id="ARBA00022692"/>
    </source>
</evidence>
<sequence length="492" mass="54218">MALEKGQEASLSRHVEEPFDDISTTKAGETMSDETEGPEWLATEKKLVRKLDLTLLPVVWLLYMFNYLDRNNIAQARLNNFEKDLGLVGEQFNVAVSILNVGYMLAQLPSNMVLTRVRPSIYLPCCVAIWSCVSAATAGVKSYSGLLAVRFMLGIIEAPFFPGAFYLLSCWYTRRELALRTAVLYSGLVIATAVSGLISAGVFAGLDGSRNLAGWQWLFIIEGAGSFGAALIAFFLLPDYTDSTTGSTTWLFSEKERRVAARRIILDRVSVPEGKRSVWSGLGTAVRDYRTWIFVLLLCSNHTAYGFNNFLPTIMQGFHLGSTTTTLALTAPPYLVGAIVSFAVAYSSDRNKERGWHISVPMLTAMVGFIISVATLNVPARYFAAFLYCSGCFAANSMVYSWAASVLNDTPEKRACATAIVNLLAQLGNIWSPYFFPSTDGPRYVMAMLLMMGFSVLSVVSALSMKIILRRANKRLIEEGERTGRSVNLYTL</sequence>
<dbReference type="GO" id="GO:0022857">
    <property type="term" value="F:transmembrane transporter activity"/>
    <property type="evidence" value="ECO:0007669"/>
    <property type="project" value="InterPro"/>
</dbReference>
<dbReference type="Pfam" id="PF07690">
    <property type="entry name" value="MFS_1"/>
    <property type="match status" value="1"/>
</dbReference>
<feature type="transmembrane region" description="Helical" evidence="6">
    <location>
        <begin position="382"/>
        <end position="403"/>
    </location>
</feature>
<evidence type="ECO:0000256" key="6">
    <source>
        <dbReference type="SAM" id="Phobius"/>
    </source>
</evidence>
<accession>A0A179FR12</accession>
<dbReference type="EMBL" id="LSBJ02000003">
    <property type="protein sequence ID" value="OAQ68066.1"/>
    <property type="molecule type" value="Genomic_DNA"/>
</dbReference>
<feature type="transmembrane region" description="Helical" evidence="6">
    <location>
        <begin position="289"/>
        <end position="307"/>
    </location>
</feature>
<dbReference type="Proteomes" id="UP000078397">
    <property type="component" value="Unassembled WGS sequence"/>
</dbReference>
<feature type="transmembrane region" description="Helical" evidence="6">
    <location>
        <begin position="146"/>
        <end position="170"/>
    </location>
</feature>
<dbReference type="KEGG" id="pchm:VFPPC_13611"/>
<name>A0A179FR12_METCM</name>
<organism evidence="8 9">
    <name type="scientific">Pochonia chlamydosporia 170</name>
    <dbReference type="NCBI Taxonomy" id="1380566"/>
    <lineage>
        <taxon>Eukaryota</taxon>
        <taxon>Fungi</taxon>
        <taxon>Dikarya</taxon>
        <taxon>Ascomycota</taxon>
        <taxon>Pezizomycotina</taxon>
        <taxon>Sordariomycetes</taxon>
        <taxon>Hypocreomycetidae</taxon>
        <taxon>Hypocreales</taxon>
        <taxon>Clavicipitaceae</taxon>
        <taxon>Pochonia</taxon>
    </lineage>
</organism>
<evidence type="ECO:0000256" key="1">
    <source>
        <dbReference type="ARBA" id="ARBA00004141"/>
    </source>
</evidence>
<dbReference type="GO" id="GO:0016020">
    <property type="term" value="C:membrane"/>
    <property type="evidence" value="ECO:0007669"/>
    <property type="project" value="UniProtKB-SubCell"/>
</dbReference>
<feature type="transmembrane region" description="Helical" evidence="6">
    <location>
        <begin position="215"/>
        <end position="237"/>
    </location>
</feature>
<evidence type="ECO:0000259" key="7">
    <source>
        <dbReference type="PROSITE" id="PS50850"/>
    </source>
</evidence>
<dbReference type="FunFam" id="1.20.1250.20:FF:000013">
    <property type="entry name" value="MFS general substrate transporter"/>
    <property type="match status" value="1"/>
</dbReference>
<dbReference type="InterPro" id="IPR011701">
    <property type="entry name" value="MFS"/>
</dbReference>
<feature type="transmembrane region" description="Helical" evidence="6">
    <location>
        <begin position="182"/>
        <end position="203"/>
    </location>
</feature>
<dbReference type="PANTHER" id="PTHR43791">
    <property type="entry name" value="PERMEASE-RELATED"/>
    <property type="match status" value="1"/>
</dbReference>
<evidence type="ECO:0000313" key="8">
    <source>
        <dbReference type="EMBL" id="OAQ68066.1"/>
    </source>
</evidence>
<keyword evidence="2" id="KW-0813">Transport</keyword>
<evidence type="ECO:0000256" key="5">
    <source>
        <dbReference type="ARBA" id="ARBA00023136"/>
    </source>
</evidence>
<keyword evidence="4 6" id="KW-1133">Transmembrane helix</keyword>
<dbReference type="OrthoDB" id="2250022at2759"/>
<gene>
    <name evidence="8" type="ORF">VFPPC_13611</name>
</gene>
<dbReference type="FunFam" id="1.20.1250.20:FF:000057">
    <property type="entry name" value="MFS general substrate transporter"/>
    <property type="match status" value="1"/>
</dbReference>
<dbReference type="InterPro" id="IPR020846">
    <property type="entry name" value="MFS_dom"/>
</dbReference>
<evidence type="ECO:0000256" key="4">
    <source>
        <dbReference type="ARBA" id="ARBA00022989"/>
    </source>
</evidence>
<dbReference type="SUPFAM" id="SSF103473">
    <property type="entry name" value="MFS general substrate transporter"/>
    <property type="match status" value="1"/>
</dbReference>
<keyword evidence="9" id="KW-1185">Reference proteome</keyword>
<dbReference type="PANTHER" id="PTHR43791:SF62">
    <property type="entry name" value="MAJOR FACILITATOR SUPERFAMILY (MFS) PROFILE DOMAIN-CONTAINING PROTEIN"/>
    <property type="match status" value="1"/>
</dbReference>
<dbReference type="PROSITE" id="PS50850">
    <property type="entry name" value="MFS"/>
    <property type="match status" value="1"/>
</dbReference>
<dbReference type="GeneID" id="28855380"/>
<feature type="transmembrane region" description="Helical" evidence="6">
    <location>
        <begin position="120"/>
        <end position="140"/>
    </location>
</feature>
<evidence type="ECO:0000313" key="9">
    <source>
        <dbReference type="Proteomes" id="UP000078397"/>
    </source>
</evidence>
<keyword evidence="3 6" id="KW-0812">Transmembrane</keyword>
<reference evidence="8 9" key="1">
    <citation type="journal article" date="2016" name="PLoS Pathog.">
        <title>Biosynthesis of antibiotic leucinostatins in bio-control fungus Purpureocillium lilacinum and their inhibition on phytophthora revealed by genome mining.</title>
        <authorList>
            <person name="Wang G."/>
            <person name="Liu Z."/>
            <person name="Lin R."/>
            <person name="Li E."/>
            <person name="Mao Z."/>
            <person name="Ling J."/>
            <person name="Yang Y."/>
            <person name="Yin W.B."/>
            <person name="Xie B."/>
        </authorList>
    </citation>
    <scope>NUCLEOTIDE SEQUENCE [LARGE SCALE GENOMIC DNA]</scope>
    <source>
        <strain evidence="8">170</strain>
    </source>
</reference>
<evidence type="ECO:0000256" key="2">
    <source>
        <dbReference type="ARBA" id="ARBA00022448"/>
    </source>
</evidence>
<feature type="transmembrane region" description="Helical" evidence="6">
    <location>
        <begin position="358"/>
        <end position="376"/>
    </location>
</feature>